<accession>A0ABT2E764</accession>
<evidence type="ECO:0000313" key="2">
    <source>
        <dbReference type="EMBL" id="MCS2163724.1"/>
    </source>
</evidence>
<name>A0ABT2E764_9ENTR</name>
<feature type="transmembrane region" description="Helical" evidence="1">
    <location>
        <begin position="21"/>
        <end position="41"/>
    </location>
</feature>
<comment type="caution">
    <text evidence="2">The sequence shown here is derived from an EMBL/GenBank/DDBJ whole genome shotgun (WGS) entry which is preliminary data.</text>
</comment>
<protein>
    <recommendedName>
        <fullName evidence="4">Type VI secretion protein</fullName>
    </recommendedName>
</protein>
<proteinExistence type="predicted"/>
<dbReference type="Proteomes" id="UP001205357">
    <property type="component" value="Unassembled WGS sequence"/>
</dbReference>
<dbReference type="RefSeq" id="WP_258990256.1">
    <property type="nucleotide sequence ID" value="NZ_JALIGE010000076.1"/>
</dbReference>
<reference evidence="2 3" key="1">
    <citation type="submission" date="2022-04" db="EMBL/GenBank/DDBJ databases">
        <title>Proposal of a three novel species of Scandinavium, Scandinavium hiltneri, Scandinavium manionii, Scandinavium tedordense.</title>
        <authorList>
            <person name="Maddock D.W."/>
            <person name="Brady C.L."/>
            <person name="Denman S."/>
            <person name="Arnold D."/>
        </authorList>
    </citation>
    <scope>NUCLEOTIDE SEQUENCE [LARGE SCALE GENOMIC DNA]</scope>
    <source>
        <strain evidence="2 3">H11S7</strain>
    </source>
</reference>
<sequence length="393" mass="45157">MSWPVRIVLPCEKIRRINWKRWFYSLLAVSSLIIFISWLLHSLRSIESESLWGFFYPCLIIGFGVYSISLSLRVYFYGMCLAANEAYLLESTTLRKEWSEWANQEVVIAASHLFLPADIHPEDLAAGSACAIYNGQTMTLHKVGDVAYTEEQLFYELLSSIRATLQKLSLTCVFDVVFAYDDNYSSFPTFMECWISIGLPSHCIENHFFIKNSYESVFEKVINAKKNKLTIVISIDVQSLRSNAVVGTEYASIIMMTQKNKLFDNSGYNSVLRPMTCQKKYAGEEFTLMKTYQSEVTKTSRVLFSGMNVNDIAKISDMFRSMDTLNDERWDFELQDLNMAIGQLGDEHFWLVQSLSLYFADATSKSILSVSSIDDEYVFNVVKPFFKEEENKS</sequence>
<keyword evidence="1" id="KW-0472">Membrane</keyword>
<gene>
    <name evidence="2" type="ORF">MUU47_21870</name>
</gene>
<keyword evidence="1" id="KW-0812">Transmembrane</keyword>
<evidence type="ECO:0000256" key="1">
    <source>
        <dbReference type="SAM" id="Phobius"/>
    </source>
</evidence>
<keyword evidence="1" id="KW-1133">Transmembrane helix</keyword>
<organism evidence="2 3">
    <name type="scientific">Scandinavium hiltneri</name>
    <dbReference type="NCBI Taxonomy" id="2926519"/>
    <lineage>
        <taxon>Bacteria</taxon>
        <taxon>Pseudomonadati</taxon>
        <taxon>Pseudomonadota</taxon>
        <taxon>Gammaproteobacteria</taxon>
        <taxon>Enterobacterales</taxon>
        <taxon>Enterobacteriaceae</taxon>
        <taxon>Scandinavium</taxon>
    </lineage>
</organism>
<keyword evidence="3" id="KW-1185">Reference proteome</keyword>
<evidence type="ECO:0000313" key="3">
    <source>
        <dbReference type="Proteomes" id="UP001205357"/>
    </source>
</evidence>
<evidence type="ECO:0008006" key="4">
    <source>
        <dbReference type="Google" id="ProtNLM"/>
    </source>
</evidence>
<feature type="transmembrane region" description="Helical" evidence="1">
    <location>
        <begin position="53"/>
        <end position="76"/>
    </location>
</feature>
<dbReference type="EMBL" id="JALIGE010000076">
    <property type="protein sequence ID" value="MCS2163724.1"/>
    <property type="molecule type" value="Genomic_DNA"/>
</dbReference>